<evidence type="ECO:0000313" key="2">
    <source>
        <dbReference type="EMBL" id="PVH93103.1"/>
    </source>
</evidence>
<reference evidence="2 3" key="1">
    <citation type="journal article" date="2018" name="Sci. Rep.">
        <title>Comparative genomics provides insights into the lifestyle and reveals functional heterogeneity of dark septate endophytic fungi.</title>
        <authorList>
            <person name="Knapp D.G."/>
            <person name="Nemeth J.B."/>
            <person name="Barry K."/>
            <person name="Hainaut M."/>
            <person name="Henrissat B."/>
            <person name="Johnson J."/>
            <person name="Kuo A."/>
            <person name="Lim J.H.P."/>
            <person name="Lipzen A."/>
            <person name="Nolan M."/>
            <person name="Ohm R.A."/>
            <person name="Tamas L."/>
            <person name="Grigoriev I.V."/>
            <person name="Spatafora J.W."/>
            <person name="Nagy L.G."/>
            <person name="Kovacs G.M."/>
        </authorList>
    </citation>
    <scope>NUCLEOTIDE SEQUENCE [LARGE SCALE GENOMIC DNA]</scope>
    <source>
        <strain evidence="2 3">DSE2036</strain>
    </source>
</reference>
<feature type="compositionally biased region" description="Low complexity" evidence="1">
    <location>
        <begin position="52"/>
        <end position="65"/>
    </location>
</feature>
<keyword evidence="3" id="KW-1185">Reference proteome</keyword>
<evidence type="ECO:0000256" key="1">
    <source>
        <dbReference type="SAM" id="MobiDB-lite"/>
    </source>
</evidence>
<feature type="region of interest" description="Disordered" evidence="1">
    <location>
        <begin position="1"/>
        <end position="162"/>
    </location>
</feature>
<protein>
    <submittedName>
        <fullName evidence="2">Uncharacterized protein</fullName>
    </submittedName>
</protein>
<feature type="compositionally biased region" description="Basic residues" evidence="1">
    <location>
        <begin position="22"/>
        <end position="35"/>
    </location>
</feature>
<dbReference type="Proteomes" id="UP000244855">
    <property type="component" value="Unassembled WGS sequence"/>
</dbReference>
<feature type="compositionally biased region" description="Basic and acidic residues" evidence="1">
    <location>
        <begin position="114"/>
        <end position="124"/>
    </location>
</feature>
<proteinExistence type="predicted"/>
<dbReference type="AlphaFoldDB" id="A0A2V1D6B5"/>
<feature type="compositionally biased region" description="Basic residues" evidence="1">
    <location>
        <begin position="69"/>
        <end position="82"/>
    </location>
</feature>
<dbReference type="EMBL" id="KZ805615">
    <property type="protein sequence ID" value="PVH93103.1"/>
    <property type="molecule type" value="Genomic_DNA"/>
</dbReference>
<feature type="compositionally biased region" description="Basic and acidic residues" evidence="1">
    <location>
        <begin position="132"/>
        <end position="162"/>
    </location>
</feature>
<gene>
    <name evidence="2" type="ORF">DM02DRAFT_662288</name>
</gene>
<evidence type="ECO:0000313" key="3">
    <source>
        <dbReference type="Proteomes" id="UP000244855"/>
    </source>
</evidence>
<accession>A0A2V1D6B5</accession>
<dbReference type="OrthoDB" id="3799339at2759"/>
<organism evidence="2 3">
    <name type="scientific">Periconia macrospinosa</name>
    <dbReference type="NCBI Taxonomy" id="97972"/>
    <lineage>
        <taxon>Eukaryota</taxon>
        <taxon>Fungi</taxon>
        <taxon>Dikarya</taxon>
        <taxon>Ascomycota</taxon>
        <taxon>Pezizomycotina</taxon>
        <taxon>Dothideomycetes</taxon>
        <taxon>Pleosporomycetidae</taxon>
        <taxon>Pleosporales</taxon>
        <taxon>Massarineae</taxon>
        <taxon>Periconiaceae</taxon>
        <taxon>Periconia</taxon>
    </lineage>
</organism>
<sequence>MPSSHIAEPLREPTFMDEFGGRHHPPKSAHPNMHHSRYEHPSGPRRRAQTYRAPRALSPSSSSSDSPPPRHHRHRRSPRRAPRPVSPEPIDNRYEYMAPRRRHPREEDYFSDNRYNRPGRDPYGYHHHHSSASRDRPRRDDRERRARPRAEPRSKPEKKESVWQKEAKEMFKEYAVPVIKAETGKIITKQIGNLIAKRTS</sequence>
<name>A0A2V1D6B5_9PLEO</name>